<protein>
    <submittedName>
        <fullName evidence="7">Alkyl hydroperoxide reductase</fullName>
    </submittedName>
</protein>
<evidence type="ECO:0000259" key="6">
    <source>
        <dbReference type="PROSITE" id="PS51352"/>
    </source>
</evidence>
<dbReference type="PANTHER" id="PTHR42852:SF6">
    <property type="entry name" value="THIOL:DISULFIDE INTERCHANGE PROTEIN DSBE"/>
    <property type="match status" value="1"/>
</dbReference>
<feature type="signal peptide" evidence="5">
    <location>
        <begin position="1"/>
        <end position="22"/>
    </location>
</feature>
<feature type="chain" id="PRO_5041376994" evidence="5">
    <location>
        <begin position="23"/>
        <end position="187"/>
    </location>
</feature>
<dbReference type="CDD" id="cd02966">
    <property type="entry name" value="TlpA_like_family"/>
    <property type="match status" value="1"/>
</dbReference>
<reference evidence="7 8" key="1">
    <citation type="journal article" date="2014" name="Int. J. Syst. Evol. Microbiol.">
        <title>Complete genome sequence of Corynebacterium casei LMG S-19264T (=DSM 44701T), isolated from a smear-ripened cheese.</title>
        <authorList>
            <consortium name="US DOE Joint Genome Institute (JGI-PGF)"/>
            <person name="Walter F."/>
            <person name="Albersmeier A."/>
            <person name="Kalinowski J."/>
            <person name="Ruckert C."/>
        </authorList>
    </citation>
    <scope>NUCLEOTIDE SEQUENCE [LARGE SCALE GENOMIC DNA]</scope>
    <source>
        <strain evidence="7 8">NBRC 112785</strain>
    </source>
</reference>
<dbReference type="GO" id="GO:0016491">
    <property type="term" value="F:oxidoreductase activity"/>
    <property type="evidence" value="ECO:0007669"/>
    <property type="project" value="InterPro"/>
</dbReference>
<dbReference type="GO" id="GO:0030313">
    <property type="term" value="C:cell envelope"/>
    <property type="evidence" value="ECO:0007669"/>
    <property type="project" value="UniProtKB-SubCell"/>
</dbReference>
<comment type="caution">
    <text evidence="7">The sequence shown here is derived from an EMBL/GenBank/DDBJ whole genome shotgun (WGS) entry which is preliminary data.</text>
</comment>
<dbReference type="GO" id="GO:0017004">
    <property type="term" value="P:cytochrome complex assembly"/>
    <property type="evidence" value="ECO:0007669"/>
    <property type="project" value="UniProtKB-KW"/>
</dbReference>
<evidence type="ECO:0000256" key="3">
    <source>
        <dbReference type="ARBA" id="ARBA00023157"/>
    </source>
</evidence>
<gene>
    <name evidence="7" type="ORF">GCM10007894_28280</name>
</gene>
<dbReference type="AlphaFoldDB" id="A0AA37U206"/>
<dbReference type="PANTHER" id="PTHR42852">
    <property type="entry name" value="THIOL:DISULFIDE INTERCHANGE PROTEIN DSBE"/>
    <property type="match status" value="1"/>
</dbReference>
<keyword evidence="5" id="KW-0732">Signal</keyword>
<dbReference type="InterPro" id="IPR013766">
    <property type="entry name" value="Thioredoxin_domain"/>
</dbReference>
<dbReference type="Pfam" id="PF08534">
    <property type="entry name" value="Redoxin"/>
    <property type="match status" value="1"/>
</dbReference>
<dbReference type="RefSeq" id="WP_233132638.1">
    <property type="nucleotide sequence ID" value="NZ_BSPO01000013.1"/>
</dbReference>
<sequence length="187" mass="21057">MKPLSILVAFLTLTLASAGVNAYPGMQPKTEKPQSSVDRITQLDEPFAIENVVFTDADGKELSVDSFKGKVVMINYWATWCPPCIREIPALKKLEQSVNDDDFVFLPVSIDLEGKAKVDQFLKDYQIGEFHSYYDPKQSSGSVFPLDVIPASFILNRKGELVAFARTYIEWDDPKALQLIQSYLNQK</sequence>
<dbReference type="EMBL" id="BSPO01000013">
    <property type="protein sequence ID" value="GLS84851.1"/>
    <property type="molecule type" value="Genomic_DNA"/>
</dbReference>
<accession>A0AA37U206</accession>
<dbReference type="PROSITE" id="PS51352">
    <property type="entry name" value="THIOREDOXIN_2"/>
    <property type="match status" value="1"/>
</dbReference>
<keyword evidence="8" id="KW-1185">Reference proteome</keyword>
<dbReference type="Gene3D" id="3.40.30.10">
    <property type="entry name" value="Glutaredoxin"/>
    <property type="match status" value="1"/>
</dbReference>
<feature type="domain" description="Thioredoxin" evidence="6">
    <location>
        <begin position="43"/>
        <end position="187"/>
    </location>
</feature>
<evidence type="ECO:0000256" key="1">
    <source>
        <dbReference type="ARBA" id="ARBA00004196"/>
    </source>
</evidence>
<keyword evidence="4" id="KW-0676">Redox-active center</keyword>
<evidence type="ECO:0000313" key="8">
    <source>
        <dbReference type="Proteomes" id="UP001157439"/>
    </source>
</evidence>
<dbReference type="Proteomes" id="UP001157439">
    <property type="component" value="Unassembled WGS sequence"/>
</dbReference>
<evidence type="ECO:0000256" key="4">
    <source>
        <dbReference type="ARBA" id="ARBA00023284"/>
    </source>
</evidence>
<keyword evidence="3" id="KW-1015">Disulfide bond</keyword>
<organism evidence="7 8">
    <name type="scientific">Paraferrimonas haliotis</name>
    <dbReference type="NCBI Taxonomy" id="2013866"/>
    <lineage>
        <taxon>Bacteria</taxon>
        <taxon>Pseudomonadati</taxon>
        <taxon>Pseudomonadota</taxon>
        <taxon>Gammaproteobacteria</taxon>
        <taxon>Alteromonadales</taxon>
        <taxon>Ferrimonadaceae</taxon>
        <taxon>Paraferrimonas</taxon>
    </lineage>
</organism>
<name>A0AA37U206_9GAMM</name>
<keyword evidence="2" id="KW-0201">Cytochrome c-type biogenesis</keyword>
<dbReference type="InterPro" id="IPR050553">
    <property type="entry name" value="Thioredoxin_ResA/DsbE_sf"/>
</dbReference>
<evidence type="ECO:0000256" key="2">
    <source>
        <dbReference type="ARBA" id="ARBA00022748"/>
    </source>
</evidence>
<evidence type="ECO:0000256" key="5">
    <source>
        <dbReference type="SAM" id="SignalP"/>
    </source>
</evidence>
<comment type="subcellular location">
    <subcellularLocation>
        <location evidence="1">Cell envelope</location>
    </subcellularLocation>
</comment>
<dbReference type="InterPro" id="IPR036249">
    <property type="entry name" value="Thioredoxin-like_sf"/>
</dbReference>
<evidence type="ECO:0000313" key="7">
    <source>
        <dbReference type="EMBL" id="GLS84851.1"/>
    </source>
</evidence>
<proteinExistence type="predicted"/>
<dbReference type="SUPFAM" id="SSF52833">
    <property type="entry name" value="Thioredoxin-like"/>
    <property type="match status" value="1"/>
</dbReference>
<dbReference type="InterPro" id="IPR013740">
    <property type="entry name" value="Redoxin"/>
</dbReference>